<organism evidence="3 4">
    <name type="scientific">Ideonella oryzae</name>
    <dbReference type="NCBI Taxonomy" id="2937441"/>
    <lineage>
        <taxon>Bacteria</taxon>
        <taxon>Pseudomonadati</taxon>
        <taxon>Pseudomonadota</taxon>
        <taxon>Betaproteobacteria</taxon>
        <taxon>Burkholderiales</taxon>
        <taxon>Sphaerotilaceae</taxon>
        <taxon>Ideonella</taxon>
    </lineage>
</organism>
<reference evidence="3 4" key="1">
    <citation type="submission" date="2022-06" db="EMBL/GenBank/DDBJ databases">
        <title>Ideonella sp. NS12-5 Genome sequencing and assembly.</title>
        <authorList>
            <person name="Jung Y."/>
        </authorList>
    </citation>
    <scope>NUCLEOTIDE SEQUENCE [LARGE SCALE GENOMIC DNA]</scope>
    <source>
        <strain evidence="3 4">NS12-5</strain>
    </source>
</reference>
<dbReference type="EC" id="2.1.1.-" evidence="3"/>
<keyword evidence="4" id="KW-1185">Reference proteome</keyword>
<dbReference type="PANTHER" id="PTHR43619">
    <property type="entry name" value="S-ADENOSYL-L-METHIONINE-DEPENDENT METHYLTRANSFERASE YKTD-RELATED"/>
    <property type="match status" value="1"/>
</dbReference>
<protein>
    <submittedName>
        <fullName evidence="3">Class I SAM-dependent methyltransferase</fullName>
        <ecNumber evidence="3">2.1.1.-</ecNumber>
    </submittedName>
</protein>
<evidence type="ECO:0000256" key="2">
    <source>
        <dbReference type="ARBA" id="ARBA00022679"/>
    </source>
</evidence>
<dbReference type="GO" id="GO:0008168">
    <property type="term" value="F:methyltransferase activity"/>
    <property type="evidence" value="ECO:0007669"/>
    <property type="project" value="UniProtKB-KW"/>
</dbReference>
<dbReference type="Gene3D" id="3.40.50.150">
    <property type="entry name" value="Vaccinia Virus protein VP39"/>
    <property type="match status" value="1"/>
</dbReference>
<evidence type="ECO:0000256" key="1">
    <source>
        <dbReference type="ARBA" id="ARBA00022603"/>
    </source>
</evidence>
<dbReference type="EMBL" id="JAMXMC010000014">
    <property type="protein sequence ID" value="MCO5978909.1"/>
    <property type="molecule type" value="Genomic_DNA"/>
</dbReference>
<dbReference type="SUPFAM" id="SSF53335">
    <property type="entry name" value="S-adenosyl-L-methionine-dependent methyltransferases"/>
    <property type="match status" value="1"/>
</dbReference>
<dbReference type="Pfam" id="PF04072">
    <property type="entry name" value="LCM"/>
    <property type="match status" value="1"/>
</dbReference>
<dbReference type="PANTHER" id="PTHR43619:SF2">
    <property type="entry name" value="S-ADENOSYL-L-METHIONINE-DEPENDENT METHYLTRANSFERASES SUPERFAMILY PROTEIN"/>
    <property type="match status" value="1"/>
</dbReference>
<proteinExistence type="predicted"/>
<keyword evidence="2 3" id="KW-0808">Transferase</keyword>
<comment type="caution">
    <text evidence="3">The sequence shown here is derived from an EMBL/GenBank/DDBJ whole genome shotgun (WGS) entry which is preliminary data.</text>
</comment>
<name>A0ABT1BRR0_9BURK</name>
<dbReference type="InterPro" id="IPR007213">
    <property type="entry name" value="Ppm1/Ppm2/Tcmp"/>
</dbReference>
<dbReference type="Proteomes" id="UP001204851">
    <property type="component" value="Unassembled WGS sequence"/>
</dbReference>
<evidence type="ECO:0000313" key="3">
    <source>
        <dbReference type="EMBL" id="MCO5978909.1"/>
    </source>
</evidence>
<dbReference type="RefSeq" id="WP_252771874.1">
    <property type="nucleotide sequence ID" value="NZ_JAMXMC010000014.1"/>
</dbReference>
<dbReference type="GO" id="GO:0032259">
    <property type="term" value="P:methylation"/>
    <property type="evidence" value="ECO:0007669"/>
    <property type="project" value="UniProtKB-KW"/>
</dbReference>
<keyword evidence="1 3" id="KW-0489">Methyltransferase</keyword>
<evidence type="ECO:0000313" key="4">
    <source>
        <dbReference type="Proteomes" id="UP001204851"/>
    </source>
</evidence>
<accession>A0ABT1BRR0</accession>
<gene>
    <name evidence="3" type="ORF">M0L44_19600</name>
</gene>
<sequence length="279" mass="31186">MRLPNLSFLARVGQVRAIQSRYETPENRNPDHMAVRLLPGGKRLECAVRGRWFLNRLRAEPFYAYLLARTRYYDQVFLDAVDRGVDHILNLGCGGDTRAYRFEALLTARGVGVVELDQPAAIASKQALARARLGGGAHVTYLPLDLNAPVSPELSAWMDAHAGGRWLVMLEGVSPYVEKTRFEAFLQDLARRLGPEGVLAYDFKRPEVVQDFGRSERTVEPFRLPADRAQVADFHARLGYRTLHFETSAALCFRLAGPLLADGCPIFDEDSLIQLSPSS</sequence>
<dbReference type="InterPro" id="IPR029063">
    <property type="entry name" value="SAM-dependent_MTases_sf"/>
</dbReference>